<dbReference type="PANTHER" id="PTHR30336">
    <property type="entry name" value="INNER MEMBRANE PROTEIN, PROBABLE PERMEASE"/>
    <property type="match status" value="1"/>
</dbReference>
<dbReference type="CDD" id="cd06259">
    <property type="entry name" value="YdcF-like"/>
    <property type="match status" value="1"/>
</dbReference>
<dbReference type="PANTHER" id="PTHR30336:SF4">
    <property type="entry name" value="ENVELOPE BIOGENESIS FACTOR ELYC"/>
    <property type="match status" value="1"/>
</dbReference>
<dbReference type="RefSeq" id="WP_157397464.1">
    <property type="nucleotide sequence ID" value="NZ_WSEL01000003.1"/>
</dbReference>
<reference evidence="3 4" key="1">
    <citation type="submission" date="2019-12" db="EMBL/GenBank/DDBJ databases">
        <authorList>
            <person name="Huq M.A."/>
        </authorList>
    </citation>
    <scope>NUCLEOTIDE SEQUENCE [LARGE SCALE GENOMIC DNA]</scope>
    <source>
        <strain evidence="3 4">MAH-25</strain>
    </source>
</reference>
<comment type="caution">
    <text evidence="3">The sequence shown here is derived from an EMBL/GenBank/DDBJ whole genome shotgun (WGS) entry which is preliminary data.</text>
</comment>
<keyword evidence="1" id="KW-1133">Transmembrane helix</keyword>
<keyword evidence="4" id="KW-1185">Reference proteome</keyword>
<keyword evidence="1" id="KW-0472">Membrane</keyword>
<dbReference type="GO" id="GO:0043164">
    <property type="term" value="P:Gram-negative-bacterium-type cell wall biogenesis"/>
    <property type="evidence" value="ECO:0007669"/>
    <property type="project" value="TreeGrafter"/>
</dbReference>
<dbReference type="Proteomes" id="UP000469385">
    <property type="component" value="Unassembled WGS sequence"/>
</dbReference>
<dbReference type="Gene3D" id="3.40.50.620">
    <property type="entry name" value="HUPs"/>
    <property type="match status" value="1"/>
</dbReference>
<evidence type="ECO:0000313" key="4">
    <source>
        <dbReference type="Proteomes" id="UP000469385"/>
    </source>
</evidence>
<dbReference type="EMBL" id="WSEL01000003">
    <property type="protein sequence ID" value="MVQ29462.1"/>
    <property type="molecule type" value="Genomic_DNA"/>
</dbReference>
<feature type="transmembrane region" description="Helical" evidence="1">
    <location>
        <begin position="40"/>
        <end position="67"/>
    </location>
</feature>
<dbReference type="GO" id="GO:0005886">
    <property type="term" value="C:plasma membrane"/>
    <property type="evidence" value="ECO:0007669"/>
    <property type="project" value="TreeGrafter"/>
</dbReference>
<accession>A0A6N8IRV6</accession>
<proteinExistence type="predicted"/>
<evidence type="ECO:0000256" key="1">
    <source>
        <dbReference type="SAM" id="Phobius"/>
    </source>
</evidence>
<organism evidence="3 4">
    <name type="scientific">Ramlibacter pinisoli</name>
    <dbReference type="NCBI Taxonomy" id="2682844"/>
    <lineage>
        <taxon>Bacteria</taxon>
        <taxon>Pseudomonadati</taxon>
        <taxon>Pseudomonadota</taxon>
        <taxon>Betaproteobacteria</taxon>
        <taxon>Burkholderiales</taxon>
        <taxon>Comamonadaceae</taxon>
        <taxon>Ramlibacter</taxon>
    </lineage>
</organism>
<dbReference type="InterPro" id="IPR003848">
    <property type="entry name" value="DUF218"/>
</dbReference>
<dbReference type="AlphaFoldDB" id="A0A6N8IRV6"/>
<feature type="domain" description="DUF218" evidence="2">
    <location>
        <begin position="82"/>
        <end position="248"/>
    </location>
</feature>
<dbReference type="GO" id="GO:0000270">
    <property type="term" value="P:peptidoglycan metabolic process"/>
    <property type="evidence" value="ECO:0007669"/>
    <property type="project" value="TreeGrafter"/>
</dbReference>
<dbReference type="InterPro" id="IPR051599">
    <property type="entry name" value="Cell_Envelope_Assoc"/>
</dbReference>
<evidence type="ECO:0000313" key="3">
    <source>
        <dbReference type="EMBL" id="MVQ29462.1"/>
    </source>
</evidence>
<keyword evidence="1" id="KW-0812">Transmembrane</keyword>
<feature type="transmembrane region" description="Helical" evidence="1">
    <location>
        <begin position="12"/>
        <end position="33"/>
    </location>
</feature>
<dbReference type="InterPro" id="IPR014729">
    <property type="entry name" value="Rossmann-like_a/b/a_fold"/>
</dbReference>
<sequence length="255" mass="26778">MPFGELRPLLTALVLPPILPLLLVLLGLLLAAGRRRARGLALALAGTALLWILSCHAVATALAGALLPPVRAAQPAQLAGVQAIVVLGGGIVPDAPEYGAAQPNAPTLARLRYGAWLARRSGKPLAFAGGVGWGAAGTGFAPEAEVAGRTLRDDWGVAPRWLDGRSRDTGENAREMRRLLAADQVSRIALVTDAWHMPRSVLEFERAGFTVLPAPTGFPAPQVRPLLDWLPSPDGLALSRQVLREVLGLAVARLG</sequence>
<evidence type="ECO:0000259" key="2">
    <source>
        <dbReference type="Pfam" id="PF02698"/>
    </source>
</evidence>
<gene>
    <name evidence="3" type="ORF">GON04_08385</name>
</gene>
<dbReference type="Pfam" id="PF02698">
    <property type="entry name" value="DUF218"/>
    <property type="match status" value="1"/>
</dbReference>
<protein>
    <submittedName>
        <fullName evidence="3">YdcF family protein</fullName>
    </submittedName>
</protein>
<name>A0A6N8IRV6_9BURK</name>